<dbReference type="InterPro" id="IPR029063">
    <property type="entry name" value="SAM-dependent_MTases_sf"/>
</dbReference>
<protein>
    <submittedName>
        <fullName evidence="5">Methyltransferase domain-containing protein</fullName>
    </submittedName>
</protein>
<proteinExistence type="inferred from homology"/>
<evidence type="ECO:0000256" key="1">
    <source>
        <dbReference type="ARBA" id="ARBA00008361"/>
    </source>
</evidence>
<reference evidence="5 6" key="1">
    <citation type="submission" date="2017-02" db="EMBL/GenBank/DDBJ databases">
        <authorList>
            <person name="Peterson S.W."/>
        </authorList>
    </citation>
    <scope>NUCLEOTIDE SEQUENCE [LARGE SCALE GENOMIC DNA]</scope>
    <source>
        <strain evidence="5 6">P15</strain>
    </source>
</reference>
<accession>A0A1T5LVJ7</accession>
<dbReference type="STRING" id="428993.SAMN06296058_3144"/>
<dbReference type="InterPro" id="IPR013216">
    <property type="entry name" value="Methyltransf_11"/>
</dbReference>
<dbReference type="OrthoDB" id="9797252at2"/>
<dbReference type="GO" id="GO:0032259">
    <property type="term" value="P:methylation"/>
    <property type="evidence" value="ECO:0007669"/>
    <property type="project" value="UniProtKB-KW"/>
</dbReference>
<dbReference type="Pfam" id="PF08241">
    <property type="entry name" value="Methyltransf_11"/>
    <property type="match status" value="1"/>
</dbReference>
<organism evidence="5 6">
    <name type="scientific">Pseudoxanthomonas indica</name>
    <dbReference type="NCBI Taxonomy" id="428993"/>
    <lineage>
        <taxon>Bacteria</taxon>
        <taxon>Pseudomonadati</taxon>
        <taxon>Pseudomonadota</taxon>
        <taxon>Gammaproteobacteria</taxon>
        <taxon>Lysobacterales</taxon>
        <taxon>Lysobacteraceae</taxon>
        <taxon>Pseudoxanthomonas</taxon>
    </lineage>
</organism>
<gene>
    <name evidence="5" type="ORF">SAMN06296058_3144</name>
</gene>
<dbReference type="AlphaFoldDB" id="A0A1T5LVJ7"/>
<evidence type="ECO:0000256" key="3">
    <source>
        <dbReference type="ARBA" id="ARBA00022679"/>
    </source>
</evidence>
<dbReference type="Gene3D" id="3.40.50.150">
    <property type="entry name" value="Vaccinia Virus protein VP39"/>
    <property type="match status" value="1"/>
</dbReference>
<feature type="domain" description="Methyltransferase type 11" evidence="4">
    <location>
        <begin position="45"/>
        <end position="136"/>
    </location>
</feature>
<evidence type="ECO:0000256" key="2">
    <source>
        <dbReference type="ARBA" id="ARBA00022603"/>
    </source>
</evidence>
<evidence type="ECO:0000313" key="6">
    <source>
        <dbReference type="Proteomes" id="UP000190341"/>
    </source>
</evidence>
<comment type="similarity">
    <text evidence="1">Belongs to the methyltransferase superfamily.</text>
</comment>
<dbReference type="CDD" id="cd02440">
    <property type="entry name" value="AdoMet_MTases"/>
    <property type="match status" value="1"/>
</dbReference>
<dbReference type="EMBL" id="FUZV01000002">
    <property type="protein sequence ID" value="SKC79885.1"/>
    <property type="molecule type" value="Genomic_DNA"/>
</dbReference>
<sequence length="255" mass="28352">MEADPTQRFSPRVEDYLRYRPGYPDALVDWLQVSQGVEARATVADIGAGTGLSTRLFLDHGHPVIAVEPNDEMRQALSRDLAARPGLQVAAGRGEATGLADANIDLISCATAFHWLEPGPTRVEWARILRPGGLACVYWNARVPALSAFLQGYEDLLHRYGTDYSQVAERRPDDPAMQAWFGAGYRGMAEFPNPHWLDFAGLYGRVRSSSSAPPPDHPDHAKMREALQRLFDDNAQQGRVRFDYLTRAFVGTLSR</sequence>
<keyword evidence="3 5" id="KW-0808">Transferase</keyword>
<dbReference type="RefSeq" id="WP_079725518.1">
    <property type="nucleotide sequence ID" value="NZ_BMCL01000001.1"/>
</dbReference>
<dbReference type="GO" id="GO:0008757">
    <property type="term" value="F:S-adenosylmethionine-dependent methyltransferase activity"/>
    <property type="evidence" value="ECO:0007669"/>
    <property type="project" value="InterPro"/>
</dbReference>
<keyword evidence="2 5" id="KW-0489">Methyltransferase</keyword>
<dbReference type="Proteomes" id="UP000190341">
    <property type="component" value="Unassembled WGS sequence"/>
</dbReference>
<evidence type="ECO:0000313" key="5">
    <source>
        <dbReference type="EMBL" id="SKC79885.1"/>
    </source>
</evidence>
<dbReference type="InterPro" id="IPR051052">
    <property type="entry name" value="Diverse_substrate_MTase"/>
</dbReference>
<keyword evidence="6" id="KW-1185">Reference proteome</keyword>
<dbReference type="SUPFAM" id="SSF53335">
    <property type="entry name" value="S-adenosyl-L-methionine-dependent methyltransferases"/>
    <property type="match status" value="1"/>
</dbReference>
<name>A0A1T5LVJ7_9GAMM</name>
<dbReference type="PANTHER" id="PTHR44942">
    <property type="entry name" value="METHYLTRANSF_11 DOMAIN-CONTAINING PROTEIN"/>
    <property type="match status" value="1"/>
</dbReference>
<evidence type="ECO:0000259" key="4">
    <source>
        <dbReference type="Pfam" id="PF08241"/>
    </source>
</evidence>
<dbReference type="PANTHER" id="PTHR44942:SF4">
    <property type="entry name" value="METHYLTRANSFERASE TYPE 11 DOMAIN-CONTAINING PROTEIN"/>
    <property type="match status" value="1"/>
</dbReference>